<accession>A0A165YLV0</accession>
<sequence length="110" mass="12130">MSATPATSMNNTFPISPTLGDTLLTFAFVGLLATAYILHRCYKRFRRGGRNHAITHYHARGNIHDTRPTPFFAVNLQYRSGSMPVEENTLNDGEADDQILGHAPDLSGIV</sequence>
<gene>
    <name evidence="3" type="ORF">SISSUDRAFT_1054297</name>
</gene>
<name>A0A165YLV0_9AGAM</name>
<dbReference type="AlphaFoldDB" id="A0A165YLV0"/>
<dbReference type="Proteomes" id="UP000076798">
    <property type="component" value="Unassembled WGS sequence"/>
</dbReference>
<protein>
    <submittedName>
        <fullName evidence="3">Uncharacterized protein</fullName>
    </submittedName>
</protein>
<keyword evidence="4" id="KW-1185">Reference proteome</keyword>
<evidence type="ECO:0000313" key="4">
    <source>
        <dbReference type="Proteomes" id="UP000076798"/>
    </source>
</evidence>
<evidence type="ECO:0000256" key="1">
    <source>
        <dbReference type="SAM" id="MobiDB-lite"/>
    </source>
</evidence>
<feature type="region of interest" description="Disordered" evidence="1">
    <location>
        <begin position="87"/>
        <end position="110"/>
    </location>
</feature>
<keyword evidence="2" id="KW-0812">Transmembrane</keyword>
<feature type="transmembrane region" description="Helical" evidence="2">
    <location>
        <begin position="20"/>
        <end position="38"/>
    </location>
</feature>
<evidence type="ECO:0000256" key="2">
    <source>
        <dbReference type="SAM" id="Phobius"/>
    </source>
</evidence>
<dbReference type="EMBL" id="KV428245">
    <property type="protein sequence ID" value="KZT33383.1"/>
    <property type="molecule type" value="Genomic_DNA"/>
</dbReference>
<proteinExistence type="predicted"/>
<reference evidence="3 4" key="1">
    <citation type="journal article" date="2016" name="Mol. Biol. Evol.">
        <title>Comparative Genomics of Early-Diverging Mushroom-Forming Fungi Provides Insights into the Origins of Lignocellulose Decay Capabilities.</title>
        <authorList>
            <person name="Nagy L.G."/>
            <person name="Riley R."/>
            <person name="Tritt A."/>
            <person name="Adam C."/>
            <person name="Daum C."/>
            <person name="Floudas D."/>
            <person name="Sun H."/>
            <person name="Yadav J.S."/>
            <person name="Pangilinan J."/>
            <person name="Larsson K.H."/>
            <person name="Matsuura K."/>
            <person name="Barry K."/>
            <person name="Labutti K."/>
            <person name="Kuo R."/>
            <person name="Ohm R.A."/>
            <person name="Bhattacharya S.S."/>
            <person name="Shirouzu T."/>
            <person name="Yoshinaga Y."/>
            <person name="Martin F.M."/>
            <person name="Grigoriev I.V."/>
            <person name="Hibbett D.S."/>
        </authorList>
    </citation>
    <scope>NUCLEOTIDE SEQUENCE [LARGE SCALE GENOMIC DNA]</scope>
    <source>
        <strain evidence="3 4">HHB10207 ss-3</strain>
    </source>
</reference>
<organism evidence="3 4">
    <name type="scientific">Sistotremastrum suecicum HHB10207 ss-3</name>
    <dbReference type="NCBI Taxonomy" id="1314776"/>
    <lineage>
        <taxon>Eukaryota</taxon>
        <taxon>Fungi</taxon>
        <taxon>Dikarya</taxon>
        <taxon>Basidiomycota</taxon>
        <taxon>Agaricomycotina</taxon>
        <taxon>Agaricomycetes</taxon>
        <taxon>Sistotremastrales</taxon>
        <taxon>Sistotremastraceae</taxon>
        <taxon>Sistotremastrum</taxon>
    </lineage>
</organism>
<keyword evidence="2" id="KW-0472">Membrane</keyword>
<keyword evidence="2" id="KW-1133">Transmembrane helix</keyword>
<evidence type="ECO:0000313" key="3">
    <source>
        <dbReference type="EMBL" id="KZT33383.1"/>
    </source>
</evidence>